<feature type="domain" description="DinB-like" evidence="1">
    <location>
        <begin position="12"/>
        <end position="162"/>
    </location>
</feature>
<dbReference type="OrthoDB" id="5022306at2"/>
<accession>A0A1I2EQ92</accession>
<proteinExistence type="predicted"/>
<dbReference type="AlphaFoldDB" id="A0A1I2EQ92"/>
<dbReference type="SUPFAM" id="SSF109854">
    <property type="entry name" value="DinB/YfiT-like putative metalloenzymes"/>
    <property type="match status" value="1"/>
</dbReference>
<protein>
    <submittedName>
        <fullName evidence="2">DinB superfamily protein</fullName>
    </submittedName>
</protein>
<dbReference type="Pfam" id="PF12867">
    <property type="entry name" value="DinB_2"/>
    <property type="match status" value="1"/>
</dbReference>
<evidence type="ECO:0000259" key="1">
    <source>
        <dbReference type="Pfam" id="PF12867"/>
    </source>
</evidence>
<dbReference type="InterPro" id="IPR034660">
    <property type="entry name" value="DinB/YfiT-like"/>
</dbReference>
<dbReference type="Proteomes" id="UP000199400">
    <property type="component" value="Unassembled WGS sequence"/>
</dbReference>
<gene>
    <name evidence="2" type="ORF">SAMN02745121_06227</name>
</gene>
<dbReference type="EMBL" id="FOMX01000023">
    <property type="protein sequence ID" value="SFE95274.1"/>
    <property type="molecule type" value="Genomic_DNA"/>
</dbReference>
<dbReference type="STRING" id="54.SAMN02745121_06227"/>
<dbReference type="InterPro" id="IPR024775">
    <property type="entry name" value="DinB-like"/>
</dbReference>
<keyword evidence="3" id="KW-1185">Reference proteome</keyword>
<evidence type="ECO:0000313" key="3">
    <source>
        <dbReference type="Proteomes" id="UP000199400"/>
    </source>
</evidence>
<sequence length="174" mass="20278">MTTEARDYLLRQLDTAWMLTQYHLDGLATEECLWRPAHVGLHVHRDADGRWSADWPEHEGYDIGPPSIGWLTWHIGFWWSMALDHSFGAGTLAREHVRWPGDAEGVREWLERLHGSWRAAIDALDDDDLRSPQRTRWPFQDRPFAEVVAWANIELMKNAAEIGYARFLYAVRGR</sequence>
<evidence type="ECO:0000313" key="2">
    <source>
        <dbReference type="EMBL" id="SFE95274.1"/>
    </source>
</evidence>
<reference evidence="3" key="1">
    <citation type="submission" date="2016-10" db="EMBL/GenBank/DDBJ databases">
        <authorList>
            <person name="Varghese N."/>
            <person name="Submissions S."/>
        </authorList>
    </citation>
    <scope>NUCLEOTIDE SEQUENCE [LARGE SCALE GENOMIC DNA]</scope>
    <source>
        <strain evidence="3">ATCC 25963</strain>
    </source>
</reference>
<name>A0A1I2EQ92_9BACT</name>
<organism evidence="2 3">
    <name type="scientific">Nannocystis exedens</name>
    <dbReference type="NCBI Taxonomy" id="54"/>
    <lineage>
        <taxon>Bacteria</taxon>
        <taxon>Pseudomonadati</taxon>
        <taxon>Myxococcota</taxon>
        <taxon>Polyangia</taxon>
        <taxon>Nannocystales</taxon>
        <taxon>Nannocystaceae</taxon>
        <taxon>Nannocystis</taxon>
    </lineage>
</organism>
<dbReference type="RefSeq" id="WP_096333814.1">
    <property type="nucleotide sequence ID" value="NZ_FOMX01000023.1"/>
</dbReference>